<dbReference type="EMBL" id="BGZK01001109">
    <property type="protein sequence ID" value="GBP71449.1"/>
    <property type="molecule type" value="Genomic_DNA"/>
</dbReference>
<evidence type="ECO:0000313" key="2">
    <source>
        <dbReference type="Proteomes" id="UP000299102"/>
    </source>
</evidence>
<dbReference type="AlphaFoldDB" id="A0A4C1Y9Z1"/>
<dbReference type="Proteomes" id="UP000299102">
    <property type="component" value="Unassembled WGS sequence"/>
</dbReference>
<reference evidence="1 2" key="1">
    <citation type="journal article" date="2019" name="Commun. Biol.">
        <title>The bagworm genome reveals a unique fibroin gene that provides high tensile strength.</title>
        <authorList>
            <person name="Kono N."/>
            <person name="Nakamura H."/>
            <person name="Ohtoshi R."/>
            <person name="Tomita M."/>
            <person name="Numata K."/>
            <person name="Arakawa K."/>
        </authorList>
    </citation>
    <scope>NUCLEOTIDE SEQUENCE [LARGE SCALE GENOMIC DNA]</scope>
</reference>
<comment type="caution">
    <text evidence="1">The sequence shown here is derived from an EMBL/GenBank/DDBJ whole genome shotgun (WGS) entry which is preliminary data.</text>
</comment>
<sequence length="85" mass="9769">MERHARRRRRRRARGVRVCMTHGNGRNAARPPVFRHYNLSAGRCGVAPPHDRRVALPLLYRKRPSKLFNPSAKLSKIDRCAGEAD</sequence>
<keyword evidence="2" id="KW-1185">Reference proteome</keyword>
<proteinExistence type="predicted"/>
<organism evidence="1 2">
    <name type="scientific">Eumeta variegata</name>
    <name type="common">Bagworm moth</name>
    <name type="synonym">Eumeta japonica</name>
    <dbReference type="NCBI Taxonomy" id="151549"/>
    <lineage>
        <taxon>Eukaryota</taxon>
        <taxon>Metazoa</taxon>
        <taxon>Ecdysozoa</taxon>
        <taxon>Arthropoda</taxon>
        <taxon>Hexapoda</taxon>
        <taxon>Insecta</taxon>
        <taxon>Pterygota</taxon>
        <taxon>Neoptera</taxon>
        <taxon>Endopterygota</taxon>
        <taxon>Lepidoptera</taxon>
        <taxon>Glossata</taxon>
        <taxon>Ditrysia</taxon>
        <taxon>Tineoidea</taxon>
        <taxon>Psychidae</taxon>
        <taxon>Oiketicinae</taxon>
        <taxon>Eumeta</taxon>
    </lineage>
</organism>
<name>A0A4C1Y9Z1_EUMVA</name>
<gene>
    <name evidence="1" type="ORF">EVAR_46254_1</name>
</gene>
<accession>A0A4C1Y9Z1</accession>
<protein>
    <submittedName>
        <fullName evidence="1">Uncharacterized protein</fullName>
    </submittedName>
</protein>
<evidence type="ECO:0000313" key="1">
    <source>
        <dbReference type="EMBL" id="GBP71449.1"/>
    </source>
</evidence>